<dbReference type="Proteomes" id="UP000612055">
    <property type="component" value="Unassembled WGS sequence"/>
</dbReference>
<comment type="caution">
    <text evidence="2">The sequence shown here is derived from an EMBL/GenBank/DDBJ whole genome shotgun (WGS) entry which is preliminary data.</text>
</comment>
<name>A0A836BWB6_9CHLO</name>
<reference evidence="2" key="1">
    <citation type="journal article" date="2020" name="bioRxiv">
        <title>Comparative genomics of Chlamydomonas.</title>
        <authorList>
            <person name="Craig R.J."/>
            <person name="Hasan A.R."/>
            <person name="Ness R.W."/>
            <person name="Keightley P.D."/>
        </authorList>
    </citation>
    <scope>NUCLEOTIDE SEQUENCE</scope>
    <source>
        <strain evidence="2">CCAP 11/70</strain>
    </source>
</reference>
<sequence>MAPAKSSDIAPAAAGLVIPISRSRSGSSSPPAAPACVPGARPSCDSSETPTYYPSTANVSCSGAAAEPFAGSAIVVEAAAEARLAESPSSPETCPSGKPASSAARTGPVDGRVVVSVRPTAPGAQAKGKGRVGCWVWGEPSEDGVETAAPLLPSAAKATTPERETAQARPVWRREEADVYEYCVMAQ</sequence>
<feature type="region of interest" description="Disordered" evidence="1">
    <location>
        <begin position="21"/>
        <end position="52"/>
    </location>
</feature>
<feature type="region of interest" description="Disordered" evidence="1">
    <location>
        <begin position="81"/>
        <end position="110"/>
    </location>
</feature>
<accession>A0A836BWB6</accession>
<proteinExistence type="predicted"/>
<gene>
    <name evidence="2" type="ORF">HYH03_010734</name>
</gene>
<dbReference type="AlphaFoldDB" id="A0A836BWB6"/>
<evidence type="ECO:0000313" key="2">
    <source>
        <dbReference type="EMBL" id="KAG2490812.1"/>
    </source>
</evidence>
<evidence type="ECO:0000256" key="1">
    <source>
        <dbReference type="SAM" id="MobiDB-lite"/>
    </source>
</evidence>
<feature type="compositionally biased region" description="Low complexity" evidence="1">
    <location>
        <begin position="21"/>
        <end position="42"/>
    </location>
</feature>
<organism evidence="2 3">
    <name type="scientific">Edaphochlamys debaryana</name>
    <dbReference type="NCBI Taxonomy" id="47281"/>
    <lineage>
        <taxon>Eukaryota</taxon>
        <taxon>Viridiplantae</taxon>
        <taxon>Chlorophyta</taxon>
        <taxon>core chlorophytes</taxon>
        <taxon>Chlorophyceae</taxon>
        <taxon>CS clade</taxon>
        <taxon>Chlamydomonadales</taxon>
        <taxon>Chlamydomonadales incertae sedis</taxon>
        <taxon>Edaphochlamys</taxon>
    </lineage>
</organism>
<feature type="compositionally biased region" description="Low complexity" evidence="1">
    <location>
        <begin position="81"/>
        <end position="92"/>
    </location>
</feature>
<dbReference type="EMBL" id="JAEHOE010000058">
    <property type="protein sequence ID" value="KAG2490812.1"/>
    <property type="molecule type" value="Genomic_DNA"/>
</dbReference>
<keyword evidence="3" id="KW-1185">Reference proteome</keyword>
<protein>
    <submittedName>
        <fullName evidence="2">Uncharacterized protein</fullName>
    </submittedName>
</protein>
<evidence type="ECO:0000313" key="3">
    <source>
        <dbReference type="Proteomes" id="UP000612055"/>
    </source>
</evidence>